<reference evidence="7 8" key="1">
    <citation type="submission" date="2023-02" db="EMBL/GenBank/DDBJ databases">
        <title>Dictyobacter halimunensis sp. nov., a new member of the class Ktedonobacteria from forest soil in a geothermal area.</title>
        <authorList>
            <person name="Rachmania M.K."/>
            <person name="Ningsih F."/>
            <person name="Sakai Y."/>
            <person name="Yabe S."/>
            <person name="Yokota A."/>
            <person name="Sjamsuridzal W."/>
        </authorList>
    </citation>
    <scope>NUCLEOTIDE SEQUENCE [LARGE SCALE GENOMIC DNA]</scope>
    <source>
        <strain evidence="7 8">S3.2.2.5</strain>
    </source>
</reference>
<keyword evidence="2 5" id="KW-0812">Transmembrane</keyword>
<protein>
    <recommendedName>
        <fullName evidence="6">ABC transmembrane type-1 domain-containing protein</fullName>
    </recommendedName>
</protein>
<dbReference type="PANTHER" id="PTHR43394:SF1">
    <property type="entry name" value="ATP-BINDING CASSETTE SUB-FAMILY B MEMBER 10, MITOCHONDRIAL"/>
    <property type="match status" value="1"/>
</dbReference>
<keyword evidence="3 5" id="KW-1133">Transmembrane helix</keyword>
<dbReference type="EMBL" id="BSRI01000002">
    <property type="protein sequence ID" value="GLV56542.1"/>
    <property type="molecule type" value="Genomic_DNA"/>
</dbReference>
<evidence type="ECO:0000313" key="7">
    <source>
        <dbReference type="EMBL" id="GLV56542.1"/>
    </source>
</evidence>
<evidence type="ECO:0000256" key="1">
    <source>
        <dbReference type="ARBA" id="ARBA00004651"/>
    </source>
</evidence>
<comment type="caution">
    <text evidence="7">The sequence shown here is derived from an EMBL/GenBank/DDBJ whole genome shotgun (WGS) entry which is preliminary data.</text>
</comment>
<evidence type="ECO:0000256" key="2">
    <source>
        <dbReference type="ARBA" id="ARBA00022692"/>
    </source>
</evidence>
<sequence length="259" mass="28678">MRIPLKDYRELLWRYLAPQRIRVLLLGLLLCADIALQLINPQFLRTFIDTITSSGPQPVLLGLAILFIIVALVQQLVTIAATYISERLAWIATNALRADLALHLVRMDMSFHKVHTPGEMIERVDGDVTNMANFFSQFVIKILGGLLLLLGILVILWYTEWHVGLALSVFAIIALISINAARGIAIKPWKAFRQTSAELFGFWRSACAAPRTSAPAERSRILCAACSCLHANVSERADGHVSSHPFPGACPSFSLPRPI</sequence>
<proteinExistence type="predicted"/>
<dbReference type="PANTHER" id="PTHR43394">
    <property type="entry name" value="ATP-DEPENDENT PERMEASE MDL1, MITOCHONDRIAL"/>
    <property type="match status" value="1"/>
</dbReference>
<feature type="transmembrane region" description="Helical" evidence="5">
    <location>
        <begin position="59"/>
        <end position="84"/>
    </location>
</feature>
<dbReference type="Pfam" id="PF00664">
    <property type="entry name" value="ABC_membrane"/>
    <property type="match status" value="1"/>
</dbReference>
<dbReference type="SUPFAM" id="SSF90123">
    <property type="entry name" value="ABC transporter transmembrane region"/>
    <property type="match status" value="1"/>
</dbReference>
<organism evidence="7 8">
    <name type="scientific">Dictyobacter halimunensis</name>
    <dbReference type="NCBI Taxonomy" id="3026934"/>
    <lineage>
        <taxon>Bacteria</taxon>
        <taxon>Bacillati</taxon>
        <taxon>Chloroflexota</taxon>
        <taxon>Ktedonobacteria</taxon>
        <taxon>Ktedonobacterales</taxon>
        <taxon>Dictyobacteraceae</taxon>
        <taxon>Dictyobacter</taxon>
    </lineage>
</organism>
<keyword evidence="8" id="KW-1185">Reference proteome</keyword>
<feature type="domain" description="ABC transmembrane type-1" evidence="6">
    <location>
        <begin position="24"/>
        <end position="202"/>
    </location>
</feature>
<dbReference type="InterPro" id="IPR011527">
    <property type="entry name" value="ABC1_TM_dom"/>
</dbReference>
<evidence type="ECO:0000313" key="8">
    <source>
        <dbReference type="Proteomes" id="UP001344906"/>
    </source>
</evidence>
<feature type="transmembrane region" description="Helical" evidence="5">
    <location>
        <begin position="21"/>
        <end position="39"/>
    </location>
</feature>
<dbReference type="PROSITE" id="PS50929">
    <property type="entry name" value="ABC_TM1F"/>
    <property type="match status" value="1"/>
</dbReference>
<evidence type="ECO:0000259" key="6">
    <source>
        <dbReference type="PROSITE" id="PS50929"/>
    </source>
</evidence>
<feature type="transmembrane region" description="Helical" evidence="5">
    <location>
        <begin position="165"/>
        <end position="185"/>
    </location>
</feature>
<feature type="transmembrane region" description="Helical" evidence="5">
    <location>
        <begin position="138"/>
        <end position="159"/>
    </location>
</feature>
<dbReference type="RefSeq" id="WP_338251922.1">
    <property type="nucleotide sequence ID" value="NZ_BSRI01000002.1"/>
</dbReference>
<gene>
    <name evidence="7" type="ORF">KDH_33820</name>
</gene>
<comment type="subcellular location">
    <subcellularLocation>
        <location evidence="1">Cell membrane</location>
        <topology evidence="1">Multi-pass membrane protein</topology>
    </subcellularLocation>
</comment>
<dbReference type="Proteomes" id="UP001344906">
    <property type="component" value="Unassembled WGS sequence"/>
</dbReference>
<evidence type="ECO:0000256" key="4">
    <source>
        <dbReference type="ARBA" id="ARBA00023136"/>
    </source>
</evidence>
<accession>A0ABQ6FVH5</accession>
<evidence type="ECO:0000256" key="3">
    <source>
        <dbReference type="ARBA" id="ARBA00022989"/>
    </source>
</evidence>
<dbReference type="InterPro" id="IPR036640">
    <property type="entry name" value="ABC1_TM_sf"/>
</dbReference>
<dbReference type="InterPro" id="IPR039421">
    <property type="entry name" value="Type_1_exporter"/>
</dbReference>
<dbReference type="Gene3D" id="1.20.1560.10">
    <property type="entry name" value="ABC transporter type 1, transmembrane domain"/>
    <property type="match status" value="1"/>
</dbReference>
<evidence type="ECO:0000256" key="5">
    <source>
        <dbReference type="SAM" id="Phobius"/>
    </source>
</evidence>
<keyword evidence="4 5" id="KW-0472">Membrane</keyword>
<name>A0ABQ6FVH5_9CHLR</name>